<dbReference type="PROSITE" id="PS50075">
    <property type="entry name" value="CARRIER"/>
    <property type="match status" value="1"/>
</dbReference>
<dbReference type="InterPro" id="IPR023213">
    <property type="entry name" value="CAT-like_dom_sf"/>
</dbReference>
<feature type="domain" description="Carrier" evidence="5">
    <location>
        <begin position="1340"/>
        <end position="1416"/>
    </location>
</feature>
<dbReference type="eggNOG" id="COG1020">
    <property type="taxonomic scope" value="Bacteria"/>
</dbReference>
<keyword evidence="3 6" id="KW-0436">Ligase</keyword>
<dbReference type="Pfam" id="PF00501">
    <property type="entry name" value="AMP-binding"/>
    <property type="match status" value="1"/>
</dbReference>
<accession>Q10Y10</accession>
<dbReference type="InterPro" id="IPR001242">
    <property type="entry name" value="Condensation_dom"/>
</dbReference>
<dbReference type="PANTHER" id="PTHR43201">
    <property type="entry name" value="ACYL-COA SYNTHETASE"/>
    <property type="match status" value="1"/>
</dbReference>
<dbReference type="RefSeq" id="WP_011613194.1">
    <property type="nucleotide sequence ID" value="NC_008312.1"/>
</dbReference>
<gene>
    <name evidence="6" type="ordered locus">Tery_3820</name>
</gene>
<dbReference type="GO" id="GO:0008610">
    <property type="term" value="P:lipid biosynthetic process"/>
    <property type="evidence" value="ECO:0007669"/>
    <property type="project" value="UniProtKB-ARBA"/>
</dbReference>
<dbReference type="SUPFAM" id="SSF47336">
    <property type="entry name" value="ACP-like"/>
    <property type="match status" value="1"/>
</dbReference>
<evidence type="ECO:0000256" key="1">
    <source>
        <dbReference type="ARBA" id="ARBA00001957"/>
    </source>
</evidence>
<dbReference type="KEGG" id="ter:Tery_3820"/>
<reference evidence="6" key="1">
    <citation type="submission" date="2006-06" db="EMBL/GenBank/DDBJ databases">
        <title>Complete sequence of Trichodesmium erythraeum IMS101.</title>
        <authorList>
            <consortium name="US DOE Joint Genome Institute"/>
            <person name="Copeland A."/>
            <person name="Lucas S."/>
            <person name="Lapidus A."/>
            <person name="Barry K."/>
            <person name="Detter J.C."/>
            <person name="Glavina del Rio T."/>
            <person name="Hammon N."/>
            <person name="Israni S."/>
            <person name="Dalin E."/>
            <person name="Tice H."/>
            <person name="Pitluck S."/>
            <person name="Kiss H."/>
            <person name="Munk A.C."/>
            <person name="Brettin T."/>
            <person name="Bruce D."/>
            <person name="Han C."/>
            <person name="Tapia R."/>
            <person name="Gilna P."/>
            <person name="Schmutz J."/>
            <person name="Larimer F."/>
            <person name="Land M."/>
            <person name="Hauser L."/>
            <person name="Kyrpides N."/>
            <person name="Kim E."/>
            <person name="Richardson P."/>
        </authorList>
    </citation>
    <scope>NUCLEOTIDE SEQUENCE [LARGE SCALE GENOMIC DNA]</scope>
    <source>
        <strain evidence="6">IMS101</strain>
    </source>
</reference>
<evidence type="ECO:0000256" key="2">
    <source>
        <dbReference type="ARBA" id="ARBA00006432"/>
    </source>
</evidence>
<dbReference type="STRING" id="203124.Tery_3820"/>
<dbReference type="Gene3D" id="3.30.300.30">
    <property type="match status" value="3"/>
</dbReference>
<dbReference type="Pfam" id="PF18563">
    <property type="entry name" value="TubC_N"/>
    <property type="match status" value="1"/>
</dbReference>
<name>Q10Y10_TRIEI</name>
<dbReference type="InterPro" id="IPR036736">
    <property type="entry name" value="ACP-like_sf"/>
</dbReference>
<proteinExistence type="inferred from homology"/>
<dbReference type="Gene3D" id="3.30.559.30">
    <property type="entry name" value="Nonribosomal peptide synthetase, condensation domain"/>
    <property type="match status" value="1"/>
</dbReference>
<protein>
    <submittedName>
        <fullName evidence="6">AMP-dependent synthetase and ligase</fullName>
    </submittedName>
</protein>
<evidence type="ECO:0000259" key="5">
    <source>
        <dbReference type="PROSITE" id="PS50075"/>
    </source>
</evidence>
<dbReference type="HOGENOM" id="CLU_000022_2_4_3"/>
<dbReference type="InterPro" id="IPR042099">
    <property type="entry name" value="ANL_N_sf"/>
</dbReference>
<dbReference type="Pfam" id="PF13193">
    <property type="entry name" value="AMP-binding_C"/>
    <property type="match status" value="1"/>
</dbReference>
<dbReference type="InterPro" id="IPR041464">
    <property type="entry name" value="TubC_N"/>
</dbReference>
<comment type="cofactor">
    <cofactor evidence="1">
        <name>pantetheine 4'-phosphate</name>
        <dbReference type="ChEBI" id="CHEBI:47942"/>
    </cofactor>
</comment>
<dbReference type="PANTHER" id="PTHR43201:SF5">
    <property type="entry name" value="MEDIUM-CHAIN ACYL-COA LIGASE ACSF2, MITOCHONDRIAL"/>
    <property type="match status" value="1"/>
</dbReference>
<dbReference type="SUPFAM" id="SSF56801">
    <property type="entry name" value="Acetyl-CoA synthetase-like"/>
    <property type="match status" value="3"/>
</dbReference>
<dbReference type="Pfam" id="PF00668">
    <property type="entry name" value="Condensation"/>
    <property type="match status" value="1"/>
</dbReference>
<dbReference type="Gene3D" id="1.10.10.1830">
    <property type="entry name" value="Non-ribosomal peptide synthase, adenylation domain"/>
    <property type="match status" value="1"/>
</dbReference>
<dbReference type="Gene3D" id="1.10.1200.10">
    <property type="entry name" value="ACP-like"/>
    <property type="match status" value="1"/>
</dbReference>
<feature type="region of interest" description="Disordered" evidence="4">
    <location>
        <begin position="1432"/>
        <end position="1453"/>
    </location>
</feature>
<dbReference type="eggNOG" id="COG0365">
    <property type="taxonomic scope" value="Bacteria"/>
</dbReference>
<evidence type="ECO:0000256" key="4">
    <source>
        <dbReference type="SAM" id="MobiDB-lite"/>
    </source>
</evidence>
<comment type="similarity">
    <text evidence="2">Belongs to the ATP-dependent AMP-binding enzyme family.</text>
</comment>
<dbReference type="EMBL" id="CP000393">
    <property type="protein sequence ID" value="ABG52864.1"/>
    <property type="molecule type" value="Genomic_DNA"/>
</dbReference>
<evidence type="ECO:0000256" key="3">
    <source>
        <dbReference type="ARBA" id="ARBA00022598"/>
    </source>
</evidence>
<dbReference type="Gene3D" id="3.40.50.12780">
    <property type="entry name" value="N-terminal domain of ligase-like"/>
    <property type="match status" value="1"/>
</dbReference>
<dbReference type="GO" id="GO:0006631">
    <property type="term" value="P:fatty acid metabolic process"/>
    <property type="evidence" value="ECO:0007669"/>
    <property type="project" value="TreeGrafter"/>
</dbReference>
<dbReference type="InterPro" id="IPR044894">
    <property type="entry name" value="TubC_N_sf"/>
</dbReference>
<evidence type="ECO:0000313" key="6">
    <source>
        <dbReference type="EMBL" id="ABG52864.1"/>
    </source>
</evidence>
<dbReference type="eggNOG" id="COG0318">
    <property type="taxonomic scope" value="Bacteria"/>
</dbReference>
<dbReference type="OrthoDB" id="9803968at2"/>
<dbReference type="GO" id="GO:0031956">
    <property type="term" value="F:medium-chain fatty acid-CoA ligase activity"/>
    <property type="evidence" value="ECO:0007669"/>
    <property type="project" value="TreeGrafter"/>
</dbReference>
<dbReference type="Pfam" id="PF00550">
    <property type="entry name" value="PP-binding"/>
    <property type="match status" value="1"/>
</dbReference>
<dbReference type="Gene3D" id="3.30.559.10">
    <property type="entry name" value="Chloramphenicol acetyltransferase-like domain"/>
    <property type="match status" value="1"/>
</dbReference>
<organism evidence="6">
    <name type="scientific">Trichodesmium erythraeum (strain IMS101)</name>
    <dbReference type="NCBI Taxonomy" id="203124"/>
    <lineage>
        <taxon>Bacteria</taxon>
        <taxon>Bacillati</taxon>
        <taxon>Cyanobacteriota</taxon>
        <taxon>Cyanophyceae</taxon>
        <taxon>Oscillatoriophycideae</taxon>
        <taxon>Oscillatoriales</taxon>
        <taxon>Microcoleaceae</taxon>
        <taxon>Trichodesmium</taxon>
    </lineage>
</organism>
<dbReference type="InterPro" id="IPR025110">
    <property type="entry name" value="AMP-bd_C"/>
</dbReference>
<dbReference type="InterPro" id="IPR045851">
    <property type="entry name" value="AMP-bd_C_sf"/>
</dbReference>
<dbReference type="CDD" id="cd19531">
    <property type="entry name" value="LCL_NRPS-like"/>
    <property type="match status" value="1"/>
</dbReference>
<sequence length="1453" mass="162087">MKLTQILSQISSQGIKLWAEGDELKIRAPKGTLTAEIRDLLSQNKLELLQLLQQKSSNISATSVPLVPVGRDKDLPVTYQQERLWTIDQLMGNKLNLNVSTALRIEGLIDVQLLQKSWNEMMSRHETLRTTFSFAEGSLIQVVLPSLDSEISVVDYQGLSKTEQASVIQEAIEQEAQQYFDLSEGPLLNVKLFRCSEREGVLLLVSHHIISDGLSHNFLFREHILLYDSYLSKKPSPLEELDIQYGDYSVWQRQWLQGEVLQKGIDFWKKELADISTLYPVPSDIFQVSPGFKAIKKTFSIPNNILSLVQKVSNQYSVTPVVIFLSVFYVLIFQYSLKQDIVVGLPVSGRLHHKLQSAVGYFTDTILLRAKISDNFITFKELLNKVKEITIKAYANQHIPLNFVAEFLNQQNNQQYRNLFQIFFDYIDFGGEDKIEYPNLTGTSIEEKFPSDIDLFFLLLKFEQELKGSFSYNPELFEEETITALIDSYLLLLEKAINAPETQINDLEISENLAKRKTEIHSQSRKINLIETGLKSISEVKESAVLTRDNQLVAYVVITDDYSVEKVQSFLESHLSSEFLTDAYIPVSTLPKTESGEIDETALTSLEVIDSELINRWEEKLRSHPEIEEVAVVVQRKQAYPVIPVIQETTVEKNGKDNTKDLKIAEENIADTTPAEVDEVAASVEFETWADLLPGTNEPAIYSTDGRKPLTHAQLKDFVQSPPDKASLSYLGIKITDRVCAATPNGPEAAIAFLSLAQQCVFAPISTSLTEKQVQFELEDLGAVALLLQKGEANSSDNAKLKACAESLGVRVIELIPDASVCGLFSLEEITTNKEEHQPITEGNNKPTRDHIALVLHTSGTTRKPKTVPLTHGNLTAGSLTISQTIQLTPEDTCINIMPLFHIHGLSVNILASLLAGASVLCMPGLYATEKGVSDFFEWLKPDEGSDRKKVTWYSAVPTMHQAILEYAEQALAETGKAPEHSLRLIRNCSAALLPAIADRMAKAFKCEVLPTYAMTESMPICSPEVGKGLLKRGSVGRAAGPKVIIGDVKLDGKGKSVLSVLEPYAEGEVMVQGACVTAGYELREWMDYNPNKEAFIDGWLRTGDKGYKDKDGYVYLVGRFKEIINRAGEKISPMTVEDVLQRHPAVGQVVVFAAPHELFGEVVGAAIVPVPNQTRPTLAALRQFAMKQKELETQYLPECLVWMNAIPKGLTGKPARIGLAKRLGIPILTTDVTASPRTFVATKGGDGKYVLEILESQIENGKGSCQSLQQLTVYFTSKTTEFSLSQLSEFEVRDRFGTLSQIMPYAFVQLDTLPLTSDGKIDRKRLQNPEKDGGSQIVQQGNETEQKIAAIWKEVLQIEEVGIYDNFFELGGKSVLLIQVYAKLQEIFDMNNLKVVDLLANPTVYSLSQFIINGGTAESNKQSQVSYQKRLTKRLSKKSERGNMRKKLRSQK</sequence>
<dbReference type="InterPro" id="IPR000873">
    <property type="entry name" value="AMP-dep_synth/lig_dom"/>
</dbReference>
<dbReference type="SUPFAM" id="SSF52777">
    <property type="entry name" value="CoA-dependent acyltransferases"/>
    <property type="match status" value="2"/>
</dbReference>
<dbReference type="InterPro" id="IPR009081">
    <property type="entry name" value="PP-bd_ACP"/>
</dbReference>